<reference evidence="2" key="2">
    <citation type="submission" date="2025-08" db="UniProtKB">
        <authorList>
            <consortium name="RefSeq"/>
        </authorList>
    </citation>
    <scope>IDENTIFICATION</scope>
    <source>
        <tissue evidence="2">Leaf</tissue>
    </source>
</reference>
<protein>
    <submittedName>
        <fullName evidence="2">Uncharacterized protein LOC142172928 isoform X2</fullName>
    </submittedName>
</protein>
<accession>A0AC58T7D3</accession>
<reference evidence="1" key="1">
    <citation type="journal article" date="2014" name="Nat. Commun.">
        <title>The tobacco genome sequence and its comparison with those of tomato and potato.</title>
        <authorList>
            <person name="Sierro N."/>
            <person name="Battey J.N."/>
            <person name="Ouadi S."/>
            <person name="Bakaher N."/>
            <person name="Bovet L."/>
            <person name="Willig A."/>
            <person name="Goepfert S."/>
            <person name="Peitsch M.C."/>
            <person name="Ivanov N.V."/>
        </authorList>
    </citation>
    <scope>NUCLEOTIDE SEQUENCE [LARGE SCALE GENOMIC DNA]</scope>
</reference>
<evidence type="ECO:0000313" key="1">
    <source>
        <dbReference type="Proteomes" id="UP000790787"/>
    </source>
</evidence>
<organism evidence="1 2">
    <name type="scientific">Nicotiana tabacum</name>
    <name type="common">Common tobacco</name>
    <dbReference type="NCBI Taxonomy" id="4097"/>
    <lineage>
        <taxon>Eukaryota</taxon>
        <taxon>Viridiplantae</taxon>
        <taxon>Streptophyta</taxon>
        <taxon>Embryophyta</taxon>
        <taxon>Tracheophyta</taxon>
        <taxon>Spermatophyta</taxon>
        <taxon>Magnoliopsida</taxon>
        <taxon>eudicotyledons</taxon>
        <taxon>Gunneridae</taxon>
        <taxon>Pentapetalae</taxon>
        <taxon>asterids</taxon>
        <taxon>lamiids</taxon>
        <taxon>Solanales</taxon>
        <taxon>Solanaceae</taxon>
        <taxon>Nicotianoideae</taxon>
        <taxon>Nicotianeae</taxon>
        <taxon>Nicotiana</taxon>
    </lineage>
</organism>
<dbReference type="RefSeq" id="XP_075093115.1">
    <property type="nucleotide sequence ID" value="XM_075237014.1"/>
</dbReference>
<evidence type="ECO:0000313" key="2">
    <source>
        <dbReference type="RefSeq" id="XP_075093115.1"/>
    </source>
</evidence>
<proteinExistence type="predicted"/>
<keyword evidence="1" id="KW-1185">Reference proteome</keyword>
<dbReference type="Proteomes" id="UP000790787">
    <property type="component" value="Chromosome 18"/>
</dbReference>
<sequence length="566" mass="62087">MIELVHEGGEPKKPSQTVMMICATLKEKSIDEEAGVQLKWEDVKPVVILGKNPSAATRKPEPAKLVITGASSATVVVVKGVCREPVIIKPVVQTPVIDSKAVPWKYEKAVVMYKGQQVEENSCEAHGLTRSGRCFAPAELRRPNPAATKKPVSEEKAEEFLKKMKVQDYSVVEQLKKTPAQILLLSLLIHSDEHRRALMKILNEAHVPNEISVNHLEMIANKIFEVNRVTFSDDDLPVEGMEHNKALYLTVKCEDSAVTRALVDNGSSSNICPLSTLNQLKIDHGRIHKNSICIRGFDGNGTATVGDIVLELTIGPVEFTMEFQVLDVAVSYNLLLGRPWIHAAKAVPSTLHQMVKFEWDRQDVVLHGEDFACTIGGAIVPFIETNDDKGPWVYQIFDAVSANKIPEGTSIPHPRIASATVMIVSEMLSNGFVPGKGLGAELQGIVQPVSLPKNVETFGMGFKPTSADVRHARKMKKKVWVLPKPVTCLSRSFVIAGTRKLSVPKVLGPMIGPDGDLDEGFERLFAGVNMVEAGEGSSRVDIQFVGPRAKINSWTATPLPTRRESW</sequence>
<name>A0AC58T7D3_TOBAC</name>
<gene>
    <name evidence="2" type="primary">LOC142172928</name>
</gene>